<feature type="region of interest" description="Disordered" evidence="2">
    <location>
        <begin position="156"/>
        <end position="186"/>
    </location>
</feature>
<dbReference type="Gene3D" id="3.40.50.2000">
    <property type="entry name" value="Glycogen Phosphorylase B"/>
    <property type="match status" value="2"/>
</dbReference>
<dbReference type="PANTHER" id="PTHR48046">
    <property type="entry name" value="UDP-GLYCOSYLTRANSFERASE 72E1"/>
    <property type="match status" value="1"/>
</dbReference>
<organism evidence="3 4">
    <name type="scientific">Miscanthus lutarioriparius</name>
    <dbReference type="NCBI Taxonomy" id="422564"/>
    <lineage>
        <taxon>Eukaryota</taxon>
        <taxon>Viridiplantae</taxon>
        <taxon>Streptophyta</taxon>
        <taxon>Embryophyta</taxon>
        <taxon>Tracheophyta</taxon>
        <taxon>Spermatophyta</taxon>
        <taxon>Magnoliopsida</taxon>
        <taxon>Liliopsida</taxon>
        <taxon>Poales</taxon>
        <taxon>Poaceae</taxon>
        <taxon>PACMAD clade</taxon>
        <taxon>Panicoideae</taxon>
        <taxon>Andropogonodae</taxon>
        <taxon>Andropogoneae</taxon>
        <taxon>Saccharinae</taxon>
        <taxon>Miscanthus</taxon>
    </lineage>
</organism>
<dbReference type="SUPFAM" id="SSF53756">
    <property type="entry name" value="UDP-Glycosyltransferase/glycogen phosphorylase"/>
    <property type="match status" value="1"/>
</dbReference>
<keyword evidence="1" id="KW-0808">Transferase</keyword>
<sequence length="234" mass="24980">MEHETIAAFDVLSDKGVYPPAYAVGPFVRTCSGGGEAAAEHRRLRWLDEQPDRSVLYVCFGSGGTLSTEQMAELAAGLEASGQRFLWVVRFPSDKDRSASFFGGGHGDDSPLAYLPEGFVERSRARRDGMGPAGGDPEPPGHRRVPVALRVELDAGGRSRGRANARPGMGEGARAPGGGGRGLGAGRTVAPCVPGRRRRCVVHPYRFKICASSRVPVYLMAGTYRLNGSHISRT</sequence>
<feature type="compositionally biased region" description="Gly residues" evidence="2">
    <location>
        <begin position="169"/>
        <end position="185"/>
    </location>
</feature>
<dbReference type="GO" id="GO:0016757">
    <property type="term" value="F:glycosyltransferase activity"/>
    <property type="evidence" value="ECO:0007669"/>
    <property type="project" value="UniProtKB-KW"/>
</dbReference>
<keyword evidence="4" id="KW-1185">Reference proteome</keyword>
<evidence type="ECO:0000313" key="4">
    <source>
        <dbReference type="Proteomes" id="UP000604825"/>
    </source>
</evidence>
<name>A0A811PEI9_9POAL</name>
<feature type="region of interest" description="Disordered" evidence="2">
    <location>
        <begin position="125"/>
        <end position="144"/>
    </location>
</feature>
<accession>A0A811PEI9</accession>
<evidence type="ECO:0000256" key="2">
    <source>
        <dbReference type="SAM" id="MobiDB-lite"/>
    </source>
</evidence>
<evidence type="ECO:0000313" key="3">
    <source>
        <dbReference type="EMBL" id="CAD6237825.1"/>
    </source>
</evidence>
<dbReference type="PANTHER" id="PTHR48046:SF1">
    <property type="entry name" value="GLYCOSYLTRANSFERASE-RELATED"/>
    <property type="match status" value="1"/>
</dbReference>
<protein>
    <submittedName>
        <fullName evidence="3">Uncharacterized protein</fullName>
    </submittedName>
</protein>
<dbReference type="OrthoDB" id="5835829at2759"/>
<dbReference type="Proteomes" id="UP000604825">
    <property type="component" value="Unassembled WGS sequence"/>
</dbReference>
<dbReference type="AlphaFoldDB" id="A0A811PEI9"/>
<reference evidence="3" key="1">
    <citation type="submission" date="2020-10" db="EMBL/GenBank/DDBJ databases">
        <authorList>
            <person name="Han B."/>
            <person name="Lu T."/>
            <person name="Zhao Q."/>
            <person name="Huang X."/>
            <person name="Zhao Y."/>
        </authorList>
    </citation>
    <scope>NUCLEOTIDE SEQUENCE</scope>
</reference>
<evidence type="ECO:0000256" key="1">
    <source>
        <dbReference type="ARBA" id="ARBA00022676"/>
    </source>
</evidence>
<comment type="caution">
    <text evidence="3">The sequence shown here is derived from an EMBL/GenBank/DDBJ whole genome shotgun (WGS) entry which is preliminary data.</text>
</comment>
<proteinExistence type="predicted"/>
<gene>
    <name evidence="3" type="ORF">NCGR_LOCUS25233</name>
</gene>
<keyword evidence="1" id="KW-0328">Glycosyltransferase</keyword>
<dbReference type="EMBL" id="CAJGYO010000006">
    <property type="protein sequence ID" value="CAD6237825.1"/>
    <property type="molecule type" value="Genomic_DNA"/>
</dbReference>